<comment type="similarity">
    <text evidence="1 3">Belongs to the pirin family.</text>
</comment>
<dbReference type="PANTHER" id="PTHR43212">
    <property type="entry name" value="QUERCETIN 2,3-DIOXYGENASE"/>
    <property type="match status" value="1"/>
</dbReference>
<dbReference type="InterPro" id="IPR003829">
    <property type="entry name" value="Pirin_N_dom"/>
</dbReference>
<reference evidence="6 7" key="1">
    <citation type="submission" date="2013-09" db="EMBL/GenBank/DDBJ databases">
        <authorList>
            <person name="Zeng Z."/>
            <person name="Chen C."/>
        </authorList>
    </citation>
    <scope>NUCLEOTIDE SEQUENCE [LARGE SCALE GENOMIC DNA]</scope>
    <source>
        <strain evidence="6 7">WB 3.3-2</strain>
    </source>
</reference>
<evidence type="ECO:0000313" key="7">
    <source>
        <dbReference type="Proteomes" id="UP000030152"/>
    </source>
</evidence>
<gene>
    <name evidence="6" type="ORF">Q765_10655</name>
</gene>
<dbReference type="CDD" id="cd02910">
    <property type="entry name" value="cupin_Yhhw_N"/>
    <property type="match status" value="1"/>
</dbReference>
<dbReference type="InterPro" id="IPR011051">
    <property type="entry name" value="RmlC_Cupin_sf"/>
</dbReference>
<feature type="binding site" evidence="2">
    <location>
        <position position="103"/>
    </location>
    <ligand>
        <name>Fe cation</name>
        <dbReference type="ChEBI" id="CHEBI:24875"/>
    </ligand>
</feature>
<keyword evidence="2" id="KW-0408">Iron</keyword>
<dbReference type="Gene3D" id="2.60.120.10">
    <property type="entry name" value="Jelly Rolls"/>
    <property type="match status" value="2"/>
</dbReference>
<dbReference type="GO" id="GO:0046872">
    <property type="term" value="F:metal ion binding"/>
    <property type="evidence" value="ECO:0007669"/>
    <property type="project" value="UniProtKB-KW"/>
</dbReference>
<protein>
    <submittedName>
        <fullName evidence="6">Pirin</fullName>
    </submittedName>
</protein>
<dbReference type="PIRSF" id="PIRSF006232">
    <property type="entry name" value="Pirin"/>
    <property type="match status" value="1"/>
</dbReference>
<evidence type="ECO:0000256" key="3">
    <source>
        <dbReference type="RuleBase" id="RU003457"/>
    </source>
</evidence>
<sequence length="235" mass="26243">MSTTIFHSATTRFQTDRGWVKGKHSFNFGPYFESSRQAFGSLIIFNEDTVIPGAGFATHPHANMEIISIPLSGSIQHKDDTGKEATIKTGEIQIMSAGTGIRHSESNPSHTNELRFLQIWITPNKAGVPPRYQQIALNDQPNRFNQVVSPNPKDEGLWIQQDAWLHTGQFDKDVAATYHLKKEGNGIYIFVISGEISVKDQLLQYGDALSITETHEIRITAQKTSQVLIIEVPLK</sequence>
<dbReference type="InterPro" id="IPR014710">
    <property type="entry name" value="RmlC-like_jellyroll"/>
</dbReference>
<keyword evidence="2" id="KW-0479">Metal-binding</keyword>
<dbReference type="PANTHER" id="PTHR43212:SF3">
    <property type="entry name" value="QUERCETIN 2,3-DIOXYGENASE"/>
    <property type="match status" value="1"/>
</dbReference>
<dbReference type="Pfam" id="PF17954">
    <property type="entry name" value="Pirin_C_2"/>
    <property type="match status" value="1"/>
</dbReference>
<dbReference type="EMBL" id="JRLX01000009">
    <property type="protein sequence ID" value="KGO86664.1"/>
    <property type="molecule type" value="Genomic_DNA"/>
</dbReference>
<comment type="caution">
    <text evidence="6">The sequence shown here is derived from an EMBL/GenBank/DDBJ whole genome shotgun (WGS) entry which is preliminary data.</text>
</comment>
<dbReference type="OrthoDB" id="321327at2"/>
<feature type="binding site" evidence="2">
    <location>
        <position position="61"/>
    </location>
    <ligand>
        <name>Fe cation</name>
        <dbReference type="ChEBI" id="CHEBI:24875"/>
    </ligand>
</feature>
<dbReference type="SUPFAM" id="SSF51182">
    <property type="entry name" value="RmlC-like cupins"/>
    <property type="match status" value="1"/>
</dbReference>
<dbReference type="eggNOG" id="COG1741">
    <property type="taxonomic scope" value="Bacteria"/>
</dbReference>
<dbReference type="InterPro" id="IPR041602">
    <property type="entry name" value="Quercetinase_C"/>
</dbReference>
<dbReference type="Proteomes" id="UP000030152">
    <property type="component" value="Unassembled WGS sequence"/>
</dbReference>
<feature type="domain" description="Pirin N-terminal" evidence="4">
    <location>
        <begin position="14"/>
        <end position="121"/>
    </location>
</feature>
<name>A0A0A2M360_9FLAO</name>
<dbReference type="STRING" id="1121895.GCA_000378485_02933"/>
<evidence type="ECO:0000259" key="4">
    <source>
        <dbReference type="Pfam" id="PF02678"/>
    </source>
</evidence>
<feature type="binding site" evidence="2">
    <location>
        <position position="59"/>
    </location>
    <ligand>
        <name>Fe cation</name>
        <dbReference type="ChEBI" id="CHEBI:24875"/>
    </ligand>
</feature>
<dbReference type="AlphaFoldDB" id="A0A0A2M360"/>
<organism evidence="6 7">
    <name type="scientific">Flavobacterium rivuli WB 3.3-2 = DSM 21788</name>
    <dbReference type="NCBI Taxonomy" id="1121895"/>
    <lineage>
        <taxon>Bacteria</taxon>
        <taxon>Pseudomonadati</taxon>
        <taxon>Bacteroidota</taxon>
        <taxon>Flavobacteriia</taxon>
        <taxon>Flavobacteriales</taxon>
        <taxon>Flavobacteriaceae</taxon>
        <taxon>Flavobacterium</taxon>
    </lineage>
</organism>
<evidence type="ECO:0000313" key="6">
    <source>
        <dbReference type="EMBL" id="KGO86664.1"/>
    </source>
</evidence>
<proteinExistence type="inferred from homology"/>
<feature type="binding site" evidence="2">
    <location>
        <position position="105"/>
    </location>
    <ligand>
        <name>Fe cation</name>
        <dbReference type="ChEBI" id="CHEBI:24875"/>
    </ligand>
</feature>
<dbReference type="Pfam" id="PF02678">
    <property type="entry name" value="Pirin"/>
    <property type="match status" value="1"/>
</dbReference>
<comment type="cofactor">
    <cofactor evidence="2">
        <name>Fe cation</name>
        <dbReference type="ChEBI" id="CHEBI:24875"/>
    </cofactor>
    <text evidence="2">Binds 1 Fe cation per subunit.</text>
</comment>
<keyword evidence="7" id="KW-1185">Reference proteome</keyword>
<evidence type="ECO:0000256" key="2">
    <source>
        <dbReference type="PIRSR" id="PIRSR006232-1"/>
    </source>
</evidence>
<dbReference type="RefSeq" id="WP_020214101.1">
    <property type="nucleotide sequence ID" value="NZ_JRLX01000009.1"/>
</dbReference>
<evidence type="ECO:0000259" key="5">
    <source>
        <dbReference type="Pfam" id="PF17954"/>
    </source>
</evidence>
<dbReference type="InterPro" id="IPR012093">
    <property type="entry name" value="Pirin"/>
</dbReference>
<accession>A0A0A2M360</accession>
<evidence type="ECO:0000256" key="1">
    <source>
        <dbReference type="ARBA" id="ARBA00008416"/>
    </source>
</evidence>
<feature type="domain" description="Quercetin 2,3-dioxygenase C-terminal cupin" evidence="5">
    <location>
        <begin position="147"/>
        <end position="232"/>
    </location>
</feature>